<keyword evidence="2" id="KW-1185">Reference proteome</keyword>
<evidence type="ECO:0000313" key="2">
    <source>
        <dbReference type="Proteomes" id="UP000680679"/>
    </source>
</evidence>
<dbReference type="Proteomes" id="UP000680679">
    <property type="component" value="Chromosome"/>
</dbReference>
<sequence length="56" mass="6106">MTTPSLIATRSMRRTFRLEWLRLIGALPALGVGLSYALARELLTHRGAEVAPANDA</sequence>
<evidence type="ECO:0000313" key="1">
    <source>
        <dbReference type="EMBL" id="BCU07104.1"/>
    </source>
</evidence>
<reference evidence="1 2" key="1">
    <citation type="submission" date="2021-04" db="EMBL/GenBank/DDBJ databases">
        <title>Complete genome sequencing of Allochromatium tepidum strain NZ.</title>
        <authorList>
            <person name="Tsukatani Y."/>
            <person name="Mori H."/>
        </authorList>
    </citation>
    <scope>NUCLEOTIDE SEQUENCE [LARGE SCALE GENOMIC DNA]</scope>
    <source>
        <strain evidence="1 2">NZ</strain>
    </source>
</reference>
<accession>A0ABM7QME5</accession>
<gene>
    <name evidence="1" type="ORF">Atep_17810</name>
</gene>
<organism evidence="1 2">
    <name type="scientific">Allochromatium tepidum</name>
    <dbReference type="NCBI Taxonomy" id="553982"/>
    <lineage>
        <taxon>Bacteria</taxon>
        <taxon>Pseudomonadati</taxon>
        <taxon>Pseudomonadota</taxon>
        <taxon>Gammaproteobacteria</taxon>
        <taxon>Chromatiales</taxon>
        <taxon>Chromatiaceae</taxon>
        <taxon>Allochromatium</taxon>
    </lineage>
</organism>
<dbReference type="RefSeq" id="WP_213378247.1">
    <property type="nucleotide sequence ID" value="NZ_AP024563.1"/>
</dbReference>
<proteinExistence type="predicted"/>
<name>A0ABM7QME5_9GAMM</name>
<dbReference type="EMBL" id="AP024563">
    <property type="protein sequence ID" value="BCU07104.1"/>
    <property type="molecule type" value="Genomic_DNA"/>
</dbReference>
<protein>
    <submittedName>
        <fullName evidence="1">Uncharacterized protein</fullName>
    </submittedName>
</protein>